<comment type="similarity">
    <text evidence="2 17">Belongs to the class-I pyridine nucleotide-disulfide oxidoreductase family.</text>
</comment>
<evidence type="ECO:0000256" key="5">
    <source>
        <dbReference type="ARBA" id="ARBA00014791"/>
    </source>
</evidence>
<evidence type="ECO:0000256" key="4">
    <source>
        <dbReference type="ARBA" id="ARBA00012661"/>
    </source>
</evidence>
<dbReference type="InterPro" id="IPR023753">
    <property type="entry name" value="FAD/NAD-binding_dom"/>
</dbReference>
<evidence type="ECO:0000313" key="20">
    <source>
        <dbReference type="EMBL" id="ABO08879.1"/>
    </source>
</evidence>
<keyword evidence="9 17" id="KW-0274">FAD</keyword>
<dbReference type="SUPFAM" id="SSF55424">
    <property type="entry name" value="FAD/NAD-linked reductases, dimerisation (C-terminal) domain"/>
    <property type="match status" value="1"/>
</dbReference>
<keyword evidence="21" id="KW-1185">Reference proteome</keyword>
<dbReference type="InterPro" id="IPR016156">
    <property type="entry name" value="FAD/NAD-linked_Rdtase_dimer_sf"/>
</dbReference>
<dbReference type="InterPro" id="IPR021179">
    <property type="entry name" value="Mercury_reductase_MerA"/>
</dbReference>
<dbReference type="RefSeq" id="WP_011850137.1">
    <property type="nucleotide sequence ID" value="NC_009073.1"/>
</dbReference>
<evidence type="ECO:0000256" key="7">
    <source>
        <dbReference type="ARBA" id="ARBA00022630"/>
    </source>
</evidence>
<comment type="cofactor">
    <cofactor evidence="1">
        <name>FAD</name>
        <dbReference type="ChEBI" id="CHEBI:57692"/>
    </cofactor>
</comment>
<keyword evidence="12 17" id="KW-0560">Oxidoreductase</keyword>
<dbReference type="PANTHER" id="PTHR43014">
    <property type="entry name" value="MERCURIC REDUCTASE"/>
    <property type="match status" value="1"/>
</dbReference>
<evidence type="ECO:0000256" key="2">
    <source>
        <dbReference type="ARBA" id="ARBA00007532"/>
    </source>
</evidence>
<dbReference type="InterPro" id="IPR036188">
    <property type="entry name" value="FAD/NAD-bd_sf"/>
</dbReference>
<evidence type="ECO:0000256" key="3">
    <source>
        <dbReference type="ARBA" id="ARBA00011738"/>
    </source>
</evidence>
<evidence type="ECO:0000256" key="11">
    <source>
        <dbReference type="ARBA" id="ARBA00022914"/>
    </source>
</evidence>
<dbReference type="InterPro" id="IPR012999">
    <property type="entry name" value="Pyr_OxRdtase_I_AS"/>
</dbReference>
<evidence type="ECO:0000256" key="16">
    <source>
        <dbReference type="ARBA" id="ARBA00048984"/>
    </source>
</evidence>
<keyword evidence="7 17" id="KW-0285">Flavoprotein</keyword>
<comment type="subunit">
    <text evidence="3">Homodimer.</text>
</comment>
<keyword evidence="6" id="KW-0475">Mercuric resistance</keyword>
<protein>
    <recommendedName>
        <fullName evidence="5">Mercuric reductase</fullName>
        <ecNumber evidence="4">1.16.1.1</ecNumber>
    </recommendedName>
    <alternativeName>
        <fullName evidence="15">Hg(II) reductase</fullName>
    </alternativeName>
</protein>
<evidence type="ECO:0000256" key="17">
    <source>
        <dbReference type="RuleBase" id="RU003691"/>
    </source>
</evidence>
<dbReference type="HOGENOM" id="CLU_016755_0_1_2"/>
<evidence type="ECO:0000256" key="9">
    <source>
        <dbReference type="ARBA" id="ARBA00022827"/>
    </source>
</evidence>
<dbReference type="GO" id="GO:0050661">
    <property type="term" value="F:NADP binding"/>
    <property type="evidence" value="ECO:0007669"/>
    <property type="project" value="InterPro"/>
</dbReference>
<keyword evidence="8" id="KW-0479">Metal-binding</keyword>
<evidence type="ECO:0000256" key="8">
    <source>
        <dbReference type="ARBA" id="ARBA00022723"/>
    </source>
</evidence>
<keyword evidence="13" id="KW-1015">Disulfide bond</keyword>
<dbReference type="eggNOG" id="arCOG01068">
    <property type="taxonomic scope" value="Archaea"/>
</dbReference>
<feature type="domain" description="Pyridine nucleotide-disulphide oxidoreductase dimerisation" evidence="18">
    <location>
        <begin position="333"/>
        <end position="448"/>
    </location>
</feature>
<dbReference type="Gene3D" id="3.30.390.30">
    <property type="match status" value="1"/>
</dbReference>
<dbReference type="Proteomes" id="UP000001431">
    <property type="component" value="Chromosome"/>
</dbReference>
<dbReference type="SUPFAM" id="SSF51905">
    <property type="entry name" value="FAD/NAD(P)-binding domain"/>
    <property type="match status" value="1"/>
</dbReference>
<evidence type="ECO:0000259" key="18">
    <source>
        <dbReference type="Pfam" id="PF02852"/>
    </source>
</evidence>
<evidence type="ECO:0000256" key="6">
    <source>
        <dbReference type="ARBA" id="ARBA00022466"/>
    </source>
</evidence>
<dbReference type="PRINTS" id="PR00368">
    <property type="entry name" value="FADPNR"/>
</dbReference>
<dbReference type="Pfam" id="PF02852">
    <property type="entry name" value="Pyr_redox_dim"/>
    <property type="match status" value="1"/>
</dbReference>
<dbReference type="PROSITE" id="PS00076">
    <property type="entry name" value="PYRIDINE_REDOX_1"/>
    <property type="match status" value="1"/>
</dbReference>
<dbReference type="GO" id="GO:0050787">
    <property type="term" value="P:detoxification of mercury ion"/>
    <property type="evidence" value="ECO:0007669"/>
    <property type="project" value="InterPro"/>
</dbReference>
<dbReference type="PANTHER" id="PTHR43014:SF4">
    <property type="entry name" value="PYRIDINE NUCLEOTIDE-DISULFIDE OXIDOREDUCTASE RCLA-RELATED"/>
    <property type="match status" value="1"/>
</dbReference>
<dbReference type="Pfam" id="PF07992">
    <property type="entry name" value="Pyr_redox_2"/>
    <property type="match status" value="1"/>
</dbReference>
<reference evidence="20" key="1">
    <citation type="submission" date="2007-02" db="EMBL/GenBank/DDBJ databases">
        <title>Complete sequence of Pyrobaculum calidifontis JCM 11548.</title>
        <authorList>
            <consortium name="US DOE Joint Genome Institute"/>
            <person name="Copeland A."/>
            <person name="Lucas S."/>
            <person name="Lapidus A."/>
            <person name="Barry K."/>
            <person name="Glavina del Rio T."/>
            <person name="Dalin E."/>
            <person name="Tice H."/>
            <person name="Pitluck S."/>
            <person name="Chain P."/>
            <person name="Malfatti S."/>
            <person name="Shin M."/>
            <person name="Vergez L."/>
            <person name="Schmutz J."/>
            <person name="Larimer F."/>
            <person name="Land M."/>
            <person name="Hauser L."/>
            <person name="Kyrpides N."/>
            <person name="Mikhailova N."/>
            <person name="Cozen A.E."/>
            <person name="Fitz-Gibbon S.T."/>
            <person name="House C.H."/>
            <person name="Saltikov C."/>
            <person name="Lowe T.M."/>
            <person name="Richardson P."/>
        </authorList>
    </citation>
    <scope>NUCLEOTIDE SEQUENCE [LARGE SCALE GENOMIC DNA]</scope>
    <source>
        <strain evidence="20">JCM 11548</strain>
    </source>
</reference>
<name>A3MW62_PYRCJ</name>
<dbReference type="AlphaFoldDB" id="A3MW62"/>
<evidence type="ECO:0000256" key="14">
    <source>
        <dbReference type="ARBA" id="ARBA00023284"/>
    </source>
</evidence>
<evidence type="ECO:0000313" key="21">
    <source>
        <dbReference type="Proteomes" id="UP000001431"/>
    </source>
</evidence>
<dbReference type="InterPro" id="IPR004099">
    <property type="entry name" value="Pyr_nucl-diS_OxRdtase_dimer"/>
</dbReference>
<keyword evidence="14 17" id="KW-0676">Redox-active center</keyword>
<sequence length="464" mass="48670">MYDLCVLGGGSAGFAAAIKAAELGAKVVMVNAGLPPGGTCVNVGCVPTKYLAKAAEVVHRAKMGYYPGVKATVEVRLGDLLRGAAGVVERLRQEKYIDLLEYYGIDYVEGFGVLASANAVKVGDRTIEARRVLIATGARPAVPAIKGLEEVRYYTNESLFELGEPSSVVFIGGGAVSVELAQALNRLGVKTAIFTRGRLLKYEEEVASHFVEEVLREEGVEVIHDEAVAVRRVDGGVEVVGREGSRARGEALFIAAGRRPNSEAAGGLVELNPEGSVKVNERMETSLPGVYAAGDVTGGLPGGRYLENAAARQGVVAAINALGGDARFNPLHVPRVVFTDPPVASVGMREEDMLKSGVGCVCRLAPVSAVAAAWASGRLDGFIKINTYPQTWRISMRGGKIAGAVAAAPQAEELIHIFAMAVAHGLTVDDIADMIPAFPTFGEAARLAALAFYKDVTKLSCCAG</sequence>
<dbReference type="STRING" id="410359.Pcal_1459"/>
<evidence type="ECO:0000256" key="13">
    <source>
        <dbReference type="ARBA" id="ARBA00023157"/>
    </source>
</evidence>
<accession>A3MW62</accession>
<proteinExistence type="inferred from homology"/>
<keyword evidence="10" id="KW-0521">NADP</keyword>
<organism evidence="20 21">
    <name type="scientific">Pyrobaculum calidifontis (strain DSM 21063 / JCM 11548 / VA1)</name>
    <dbReference type="NCBI Taxonomy" id="410359"/>
    <lineage>
        <taxon>Archaea</taxon>
        <taxon>Thermoproteota</taxon>
        <taxon>Thermoprotei</taxon>
        <taxon>Thermoproteales</taxon>
        <taxon>Thermoproteaceae</taxon>
        <taxon>Pyrobaculum</taxon>
    </lineage>
</organism>
<dbReference type="GO" id="GO:0050660">
    <property type="term" value="F:flavin adenine dinucleotide binding"/>
    <property type="evidence" value="ECO:0007669"/>
    <property type="project" value="InterPro"/>
</dbReference>
<feature type="domain" description="FAD/NAD(P)-binding" evidence="19">
    <location>
        <begin position="2"/>
        <end position="301"/>
    </location>
</feature>
<dbReference type="GO" id="GO:0045340">
    <property type="term" value="F:mercury ion binding"/>
    <property type="evidence" value="ECO:0007669"/>
    <property type="project" value="InterPro"/>
</dbReference>
<dbReference type="GO" id="GO:0016152">
    <property type="term" value="F:mercury (II) reductase (NADP+) activity"/>
    <property type="evidence" value="ECO:0007669"/>
    <property type="project" value="UniProtKB-EC"/>
</dbReference>
<dbReference type="NCBIfam" id="TIGR02053">
    <property type="entry name" value="MerA"/>
    <property type="match status" value="1"/>
</dbReference>
<dbReference type="PRINTS" id="PR00411">
    <property type="entry name" value="PNDRDTASEI"/>
</dbReference>
<dbReference type="PIRSF" id="PIRSF000350">
    <property type="entry name" value="Mercury_reductase_MerA"/>
    <property type="match status" value="1"/>
</dbReference>
<keyword evidence="11" id="KW-0476">Mercury</keyword>
<evidence type="ECO:0000256" key="10">
    <source>
        <dbReference type="ARBA" id="ARBA00022857"/>
    </source>
</evidence>
<evidence type="ECO:0000256" key="1">
    <source>
        <dbReference type="ARBA" id="ARBA00001974"/>
    </source>
</evidence>
<evidence type="ECO:0000256" key="12">
    <source>
        <dbReference type="ARBA" id="ARBA00023002"/>
    </source>
</evidence>
<dbReference type="Gene3D" id="3.50.50.60">
    <property type="entry name" value="FAD/NAD(P)-binding domain"/>
    <property type="match status" value="2"/>
</dbReference>
<dbReference type="EC" id="1.16.1.1" evidence="4"/>
<dbReference type="GO" id="GO:0016668">
    <property type="term" value="F:oxidoreductase activity, acting on a sulfur group of donors, NAD(P) as acceptor"/>
    <property type="evidence" value="ECO:0007669"/>
    <property type="project" value="InterPro"/>
</dbReference>
<dbReference type="InterPro" id="IPR001100">
    <property type="entry name" value="Pyr_nuc-diS_OxRdtase"/>
</dbReference>
<dbReference type="GO" id="GO:0003955">
    <property type="term" value="F:NAD(P)H dehydrogenase (quinone) activity"/>
    <property type="evidence" value="ECO:0007669"/>
    <property type="project" value="TreeGrafter"/>
</dbReference>
<dbReference type="EMBL" id="CP000561">
    <property type="protein sequence ID" value="ABO08879.1"/>
    <property type="molecule type" value="Genomic_DNA"/>
</dbReference>
<dbReference type="KEGG" id="pcl:Pcal_1459"/>
<gene>
    <name evidence="20" type="ordered locus">Pcal_1459</name>
</gene>
<dbReference type="OrthoDB" id="27922at2157"/>
<dbReference type="GeneID" id="4910054"/>
<comment type="catalytic activity">
    <reaction evidence="16">
        <text>Hg + NADP(+) + H(+) = Hg(2+) + NADPH</text>
        <dbReference type="Rhea" id="RHEA:23856"/>
        <dbReference type="ChEBI" id="CHEBI:15378"/>
        <dbReference type="ChEBI" id="CHEBI:16170"/>
        <dbReference type="ChEBI" id="CHEBI:16793"/>
        <dbReference type="ChEBI" id="CHEBI:57783"/>
        <dbReference type="ChEBI" id="CHEBI:58349"/>
        <dbReference type="EC" id="1.16.1.1"/>
    </reaction>
</comment>
<evidence type="ECO:0000259" key="19">
    <source>
        <dbReference type="Pfam" id="PF07992"/>
    </source>
</evidence>
<evidence type="ECO:0000256" key="15">
    <source>
        <dbReference type="ARBA" id="ARBA00031725"/>
    </source>
</evidence>